<dbReference type="Gene3D" id="3.90.180.10">
    <property type="entry name" value="Medium-chain alcohol dehydrogenases, catalytic domain"/>
    <property type="match status" value="1"/>
</dbReference>
<dbReference type="InterPro" id="IPR013149">
    <property type="entry name" value="ADH-like_C"/>
</dbReference>
<dbReference type="AlphaFoldDB" id="A0A9W4UD45"/>
<gene>
    <name evidence="3" type="ORF">PDIGIT_LOCUS7044</name>
</gene>
<protein>
    <recommendedName>
        <fullName evidence="2">Enoyl reductase (ER) domain-containing protein</fullName>
    </recommendedName>
</protein>
<dbReference type="SMART" id="SM00829">
    <property type="entry name" value="PKS_ER"/>
    <property type="match status" value="1"/>
</dbReference>
<organism evidence="3 4">
    <name type="scientific">Periconia digitata</name>
    <dbReference type="NCBI Taxonomy" id="1303443"/>
    <lineage>
        <taxon>Eukaryota</taxon>
        <taxon>Fungi</taxon>
        <taxon>Dikarya</taxon>
        <taxon>Ascomycota</taxon>
        <taxon>Pezizomycotina</taxon>
        <taxon>Dothideomycetes</taxon>
        <taxon>Pleosporomycetidae</taxon>
        <taxon>Pleosporales</taxon>
        <taxon>Massarineae</taxon>
        <taxon>Periconiaceae</taxon>
        <taxon>Periconia</taxon>
    </lineage>
</organism>
<dbReference type="GO" id="GO:0016491">
    <property type="term" value="F:oxidoreductase activity"/>
    <property type="evidence" value="ECO:0007669"/>
    <property type="project" value="InterPro"/>
</dbReference>
<dbReference type="Gene3D" id="3.40.50.720">
    <property type="entry name" value="NAD(P)-binding Rossmann-like Domain"/>
    <property type="match status" value="1"/>
</dbReference>
<feature type="domain" description="Enoyl reductase (ER)" evidence="2">
    <location>
        <begin position="23"/>
        <end position="362"/>
    </location>
</feature>
<dbReference type="CDD" id="cd08276">
    <property type="entry name" value="MDR7"/>
    <property type="match status" value="1"/>
</dbReference>
<dbReference type="Pfam" id="PF08240">
    <property type="entry name" value="ADH_N"/>
    <property type="match status" value="1"/>
</dbReference>
<dbReference type="InterPro" id="IPR011032">
    <property type="entry name" value="GroES-like_sf"/>
</dbReference>
<dbReference type="SUPFAM" id="SSF51735">
    <property type="entry name" value="NAD(P)-binding Rossmann-fold domains"/>
    <property type="match status" value="1"/>
</dbReference>
<dbReference type="EMBL" id="CAOQHR010000004">
    <property type="protein sequence ID" value="CAI6333991.1"/>
    <property type="molecule type" value="Genomic_DNA"/>
</dbReference>
<proteinExistence type="predicted"/>
<dbReference type="InterPro" id="IPR036291">
    <property type="entry name" value="NAD(P)-bd_dom_sf"/>
</dbReference>
<keyword evidence="4" id="KW-1185">Reference proteome</keyword>
<dbReference type="InterPro" id="IPR052711">
    <property type="entry name" value="Zinc_ADH-like"/>
</dbReference>
<dbReference type="SUPFAM" id="SSF50129">
    <property type="entry name" value="GroES-like"/>
    <property type="match status" value="1"/>
</dbReference>
<feature type="region of interest" description="Disordered" evidence="1">
    <location>
        <begin position="1"/>
        <end position="23"/>
    </location>
</feature>
<dbReference type="InterPro" id="IPR013154">
    <property type="entry name" value="ADH-like_N"/>
</dbReference>
<evidence type="ECO:0000313" key="4">
    <source>
        <dbReference type="Proteomes" id="UP001152607"/>
    </source>
</evidence>
<sequence length="365" mass="38762">MSTYPSTYTAYRRSPGTSAPPNGRLTIFPSTEESLPLASQLRPDDVIVKIHAISLNYRDVGILIGNYPLAVESGGIPCSDAACEVVAVGEQVSAFSVGDRVTPITSIGERGGKDDDDDGMDVHIGVDTAGMMAEFAVVKEKHLVRLPEGLSWEEGSTLACAGVTAYNALSKLQYVPKDATAVLQGTGGVSMFALALCVAAGIQPIITSSSDAKLAAIARLYPTVLGINYKTLGSDAAVAAEVKRLTDGRGVDFVINNSGPGSLMHDIDMLRDRDGAVSLVGFLNGFQADWSPSGLMALMAKRAKLQGIGMGSKKDFEEMNAYIQDKKVDLKPLLSKPFFDFKDTEKAFDKLESGDFTGKIIIKVP</sequence>
<dbReference type="PANTHER" id="PTHR45033:SF1">
    <property type="entry name" value="OXIDOREDUCTASE (EUROFUNG)"/>
    <property type="match status" value="1"/>
</dbReference>
<dbReference type="Pfam" id="PF00107">
    <property type="entry name" value="ADH_zinc_N"/>
    <property type="match status" value="1"/>
</dbReference>
<evidence type="ECO:0000256" key="1">
    <source>
        <dbReference type="SAM" id="MobiDB-lite"/>
    </source>
</evidence>
<evidence type="ECO:0000259" key="2">
    <source>
        <dbReference type="SMART" id="SM00829"/>
    </source>
</evidence>
<name>A0A9W4UD45_9PLEO</name>
<dbReference type="OrthoDB" id="3509362at2759"/>
<reference evidence="3" key="1">
    <citation type="submission" date="2023-01" db="EMBL/GenBank/DDBJ databases">
        <authorList>
            <person name="Van Ghelder C."/>
            <person name="Rancurel C."/>
        </authorList>
    </citation>
    <scope>NUCLEOTIDE SEQUENCE</scope>
    <source>
        <strain evidence="3">CNCM I-4278</strain>
    </source>
</reference>
<feature type="compositionally biased region" description="Polar residues" evidence="1">
    <location>
        <begin position="1"/>
        <end position="20"/>
    </location>
</feature>
<dbReference type="InterPro" id="IPR020843">
    <property type="entry name" value="ER"/>
</dbReference>
<dbReference type="PANTHER" id="PTHR45033">
    <property type="match status" value="1"/>
</dbReference>
<dbReference type="Proteomes" id="UP001152607">
    <property type="component" value="Unassembled WGS sequence"/>
</dbReference>
<comment type="caution">
    <text evidence="3">The sequence shown here is derived from an EMBL/GenBank/DDBJ whole genome shotgun (WGS) entry which is preliminary data.</text>
</comment>
<evidence type="ECO:0000313" key="3">
    <source>
        <dbReference type="EMBL" id="CAI6333991.1"/>
    </source>
</evidence>
<accession>A0A9W4UD45</accession>